<dbReference type="GO" id="GO:0046872">
    <property type="term" value="F:metal ion binding"/>
    <property type="evidence" value="ECO:0007669"/>
    <property type="project" value="UniProtKB-KW"/>
</dbReference>
<keyword evidence="8" id="KW-1185">Reference proteome</keyword>
<keyword evidence="1" id="KW-1277">Toxin-antitoxin system</keyword>
<sequence>MKIYDTSVLIDYLRRGELVEGAISVITLIEVLRGVPQHKRKRVKELLERIYEVIGIDNDVIMKYCELYTSLKHMGQLIPDADLLIASTSISRNYVLVTKDKDFERLRSLGLKLELH</sequence>
<gene>
    <name evidence="7" type="ordered locus">Shell_0588</name>
</gene>
<dbReference type="GO" id="GO:0004540">
    <property type="term" value="F:RNA nuclease activity"/>
    <property type="evidence" value="ECO:0007669"/>
    <property type="project" value="TreeGrafter"/>
</dbReference>
<evidence type="ECO:0000313" key="7">
    <source>
        <dbReference type="EMBL" id="ADI31713.1"/>
    </source>
</evidence>
<keyword evidence="2" id="KW-0540">Nuclease</keyword>
<dbReference type="Proteomes" id="UP000002573">
    <property type="component" value="Chromosome"/>
</dbReference>
<dbReference type="CDD" id="cd09881">
    <property type="entry name" value="PIN_VapC4-5_FitB-like"/>
    <property type="match status" value="1"/>
</dbReference>
<keyword evidence="4" id="KW-0378">Hydrolase</keyword>
<dbReference type="Gene3D" id="3.40.50.1010">
    <property type="entry name" value="5'-nuclease"/>
    <property type="match status" value="1"/>
</dbReference>
<protein>
    <submittedName>
        <fullName evidence="7">PilT protein domain protein</fullName>
    </submittedName>
</protein>
<reference evidence="8" key="1">
    <citation type="submission" date="2010-05" db="EMBL/GenBank/DDBJ databases">
        <title>Complete sequence of Staphylothermus hellenicus DSM 12710.</title>
        <authorList>
            <consortium name="US DOE Joint Genome Institute"/>
            <person name="Lucas S."/>
            <person name="Copeland A."/>
            <person name="Lapidus A."/>
            <person name="Cheng J.-F."/>
            <person name="Bruce D."/>
            <person name="Goodwin L."/>
            <person name="Pitluck S."/>
            <person name="Davenport K."/>
            <person name="Detter J.C."/>
            <person name="Han C."/>
            <person name="Tapia R."/>
            <person name="Larimer F."/>
            <person name="Land M."/>
            <person name="Hauser L."/>
            <person name="Kyrpides N."/>
            <person name="Mikhailova N."/>
            <person name="Anderson I.J."/>
            <person name="Woyke T."/>
        </authorList>
    </citation>
    <scope>NUCLEOTIDE SEQUENCE [LARGE SCALE GENOMIC DNA]</scope>
    <source>
        <strain evidence="8">DSM 12710 / JCM 10830 / BK20S6-10-b1 / P8</strain>
    </source>
</reference>
<dbReference type="OrthoDB" id="38049at2157"/>
<feature type="domain" description="PIN" evidence="6">
    <location>
        <begin position="5"/>
        <end position="107"/>
    </location>
</feature>
<dbReference type="AlphaFoldDB" id="D7DC16"/>
<proteinExistence type="predicted"/>
<name>D7DC16_STAHD</name>
<dbReference type="PANTHER" id="PTHR42740">
    <property type="entry name" value="RIBONUCLEASE VAPC3"/>
    <property type="match status" value="1"/>
</dbReference>
<evidence type="ECO:0000256" key="2">
    <source>
        <dbReference type="ARBA" id="ARBA00022722"/>
    </source>
</evidence>
<dbReference type="InterPro" id="IPR051749">
    <property type="entry name" value="PINc/VapC_TA_RNase"/>
</dbReference>
<dbReference type="EMBL" id="CP002051">
    <property type="protein sequence ID" value="ADI31713.1"/>
    <property type="molecule type" value="Genomic_DNA"/>
</dbReference>
<keyword evidence="5" id="KW-0460">Magnesium</keyword>
<dbReference type="RefSeq" id="WP_013142911.1">
    <property type="nucleotide sequence ID" value="NC_014205.1"/>
</dbReference>
<evidence type="ECO:0000259" key="6">
    <source>
        <dbReference type="Pfam" id="PF01850"/>
    </source>
</evidence>
<evidence type="ECO:0000313" key="8">
    <source>
        <dbReference type="Proteomes" id="UP000002573"/>
    </source>
</evidence>
<dbReference type="SUPFAM" id="SSF88723">
    <property type="entry name" value="PIN domain-like"/>
    <property type="match status" value="1"/>
</dbReference>
<evidence type="ECO:0000256" key="4">
    <source>
        <dbReference type="ARBA" id="ARBA00022801"/>
    </source>
</evidence>
<evidence type="ECO:0000256" key="3">
    <source>
        <dbReference type="ARBA" id="ARBA00022723"/>
    </source>
</evidence>
<dbReference type="InterPro" id="IPR029060">
    <property type="entry name" value="PIN-like_dom_sf"/>
</dbReference>
<dbReference type="Pfam" id="PF01850">
    <property type="entry name" value="PIN"/>
    <property type="match status" value="1"/>
</dbReference>
<dbReference type="PANTHER" id="PTHR42740:SF2">
    <property type="entry name" value="RIBONUCLEASE VAPC1"/>
    <property type="match status" value="1"/>
</dbReference>
<organism evidence="7 8">
    <name type="scientific">Staphylothermus hellenicus (strain DSM 12710 / JCM 10830 / BK20S6-10-b1 / P8)</name>
    <dbReference type="NCBI Taxonomy" id="591019"/>
    <lineage>
        <taxon>Archaea</taxon>
        <taxon>Thermoproteota</taxon>
        <taxon>Thermoprotei</taxon>
        <taxon>Desulfurococcales</taxon>
        <taxon>Desulfurococcaceae</taxon>
        <taxon>Staphylothermus</taxon>
    </lineage>
</organism>
<accession>D7DC16</accession>
<dbReference type="STRING" id="591019.Shell_0588"/>
<keyword evidence="3" id="KW-0479">Metal-binding</keyword>
<evidence type="ECO:0000256" key="1">
    <source>
        <dbReference type="ARBA" id="ARBA00022649"/>
    </source>
</evidence>
<evidence type="ECO:0000256" key="5">
    <source>
        <dbReference type="ARBA" id="ARBA00022842"/>
    </source>
</evidence>
<dbReference type="GO" id="GO:0016787">
    <property type="term" value="F:hydrolase activity"/>
    <property type="evidence" value="ECO:0007669"/>
    <property type="project" value="UniProtKB-KW"/>
</dbReference>
<dbReference type="eggNOG" id="arCOG02219">
    <property type="taxonomic scope" value="Archaea"/>
</dbReference>
<dbReference type="HOGENOM" id="CLU_118482_3_1_2"/>
<dbReference type="InterPro" id="IPR002716">
    <property type="entry name" value="PIN_dom"/>
</dbReference>
<dbReference type="KEGG" id="shc:Shell_0588"/>
<reference evidence="7 8" key="2">
    <citation type="journal article" date="2011" name="Stand. Genomic Sci.">
        <title>Complete genome sequence of Staphylothermus hellenicus P8.</title>
        <authorList>
            <person name="Anderson I."/>
            <person name="Wirth R."/>
            <person name="Lucas S."/>
            <person name="Copeland A."/>
            <person name="Lapidus A."/>
            <person name="Cheng J.F."/>
            <person name="Goodwin L."/>
            <person name="Pitluck S."/>
            <person name="Davenport K."/>
            <person name="Detter J.C."/>
            <person name="Han C."/>
            <person name="Tapia R."/>
            <person name="Land M."/>
            <person name="Hauser L."/>
            <person name="Pati A."/>
            <person name="Mikhailova N."/>
            <person name="Woyke T."/>
            <person name="Klenk H.P."/>
            <person name="Kyrpides N."/>
            <person name="Ivanova N."/>
        </authorList>
    </citation>
    <scope>NUCLEOTIDE SEQUENCE [LARGE SCALE GENOMIC DNA]</scope>
    <source>
        <strain evidence="8">DSM 12710 / JCM 10830 / BK20S6-10-b1 / P8</strain>
    </source>
</reference>
<dbReference type="GeneID" id="9233877"/>